<sequence>MTLNEYFSSYYALICDGHLDSLEQYYSVESPLFSARKRQFEKLRQQFDFKFLLQNISVIAKQDDLLVVIDRLNFQAEIGGKSVEKTSVNLHSLVKELGEWKIHSSTQLPEFLVK</sequence>
<evidence type="ECO:0008006" key="3">
    <source>
        <dbReference type="Google" id="ProtNLM"/>
    </source>
</evidence>
<dbReference type="EMBL" id="JBBMQU010000081">
    <property type="protein sequence ID" value="MEM5553261.1"/>
    <property type="molecule type" value="Genomic_DNA"/>
</dbReference>
<accession>A0ABU9U884</accession>
<proteinExistence type="predicted"/>
<reference evidence="1 2" key="1">
    <citation type="submission" date="2024-03" db="EMBL/GenBank/DDBJ databases">
        <title>Community enrichment and isolation of bacterial strains for fucoidan degradation.</title>
        <authorList>
            <person name="Sichert A."/>
        </authorList>
    </citation>
    <scope>NUCLEOTIDE SEQUENCE [LARGE SCALE GENOMIC DNA]</scope>
    <source>
        <strain evidence="1 2">AS81</strain>
    </source>
</reference>
<keyword evidence="2" id="KW-1185">Reference proteome</keyword>
<organism evidence="1 2">
    <name type="scientific">Pseudoalteromonas neustonica</name>
    <dbReference type="NCBI Taxonomy" id="1840331"/>
    <lineage>
        <taxon>Bacteria</taxon>
        <taxon>Pseudomonadati</taxon>
        <taxon>Pseudomonadota</taxon>
        <taxon>Gammaproteobacteria</taxon>
        <taxon>Alteromonadales</taxon>
        <taxon>Pseudoalteromonadaceae</taxon>
        <taxon>Pseudoalteromonas</taxon>
    </lineage>
</organism>
<evidence type="ECO:0000313" key="2">
    <source>
        <dbReference type="Proteomes" id="UP001388366"/>
    </source>
</evidence>
<gene>
    <name evidence="1" type="ORF">WNY63_21375</name>
</gene>
<dbReference type="Proteomes" id="UP001388366">
    <property type="component" value="Unassembled WGS sequence"/>
</dbReference>
<evidence type="ECO:0000313" key="1">
    <source>
        <dbReference type="EMBL" id="MEM5553261.1"/>
    </source>
</evidence>
<protein>
    <recommendedName>
        <fullName evidence="3">Nuclear transport factor 2 family protein</fullName>
    </recommendedName>
</protein>
<dbReference type="RefSeq" id="WP_342884736.1">
    <property type="nucleotide sequence ID" value="NZ_JBBMQU010000081.1"/>
</dbReference>
<name>A0ABU9U884_9GAMM</name>
<comment type="caution">
    <text evidence="1">The sequence shown here is derived from an EMBL/GenBank/DDBJ whole genome shotgun (WGS) entry which is preliminary data.</text>
</comment>